<dbReference type="AlphaFoldDB" id="A0A1A8WQ99"/>
<reference evidence="2" key="1">
    <citation type="submission" date="2016-05" db="EMBL/GenBank/DDBJ databases">
        <authorList>
            <person name="Naeem Raeece"/>
        </authorList>
    </citation>
    <scope>NUCLEOTIDE SEQUENCE [LARGE SCALE GENOMIC DNA]</scope>
</reference>
<proteinExistence type="predicted"/>
<protein>
    <submittedName>
        <fullName evidence="1">PIR Superfamily Protein</fullName>
    </submittedName>
</protein>
<dbReference type="Proteomes" id="UP000078597">
    <property type="component" value="Unassembled WGS sequence"/>
</dbReference>
<organism evidence="1 2">
    <name type="scientific">Plasmodium malariae</name>
    <dbReference type="NCBI Taxonomy" id="5858"/>
    <lineage>
        <taxon>Eukaryota</taxon>
        <taxon>Sar</taxon>
        <taxon>Alveolata</taxon>
        <taxon>Apicomplexa</taxon>
        <taxon>Aconoidasida</taxon>
        <taxon>Haemosporida</taxon>
        <taxon>Plasmodiidae</taxon>
        <taxon>Plasmodium</taxon>
        <taxon>Plasmodium (Plasmodium)</taxon>
    </lineage>
</organism>
<dbReference type="EMBL" id="FLQW01002882">
    <property type="protein sequence ID" value="SBS94458.1"/>
    <property type="molecule type" value="Genomic_DNA"/>
</dbReference>
<accession>A0A1A8WQ99</accession>
<name>A0A1A8WQ99_PLAMA</name>
<evidence type="ECO:0000313" key="1">
    <source>
        <dbReference type="EMBL" id="SBS94458.1"/>
    </source>
</evidence>
<sequence length="101" mass="12096">MYSSDNELCKYMSKRLDQEKQFYASGILCKENKDLLEKYIELLWNKLNNVQTETAEDRKQKIWCQISLFHLMLNMYQGGYTVVAGIRKMSIQHILFLYRCV</sequence>
<evidence type="ECO:0000313" key="2">
    <source>
        <dbReference type="Proteomes" id="UP000078597"/>
    </source>
</evidence>
<gene>
    <name evidence="1" type="ORF">PMALA_043410</name>
</gene>